<protein>
    <recommendedName>
        <fullName evidence="1">non-specific serine/threonine protein kinase</fullName>
        <ecNumber evidence="1">2.7.11.1</ecNumber>
    </recommendedName>
</protein>
<name>A0A543AYL6_9ACTN</name>
<dbReference type="EMBL" id="VFOW01000001">
    <property type="protein sequence ID" value="TQL77662.1"/>
    <property type="molecule type" value="Genomic_DNA"/>
</dbReference>
<evidence type="ECO:0000256" key="7">
    <source>
        <dbReference type="SAM" id="MobiDB-lite"/>
    </source>
</evidence>
<evidence type="ECO:0000256" key="1">
    <source>
        <dbReference type="ARBA" id="ARBA00012513"/>
    </source>
</evidence>
<feature type="region of interest" description="Disordered" evidence="7">
    <location>
        <begin position="305"/>
        <end position="364"/>
    </location>
</feature>
<evidence type="ECO:0000256" key="3">
    <source>
        <dbReference type="ARBA" id="ARBA00022679"/>
    </source>
</evidence>
<dbReference type="SUPFAM" id="SSF56112">
    <property type="entry name" value="Protein kinase-like (PK-like)"/>
    <property type="match status" value="1"/>
</dbReference>
<dbReference type="PROSITE" id="PS50011">
    <property type="entry name" value="PROTEIN_KINASE_DOM"/>
    <property type="match status" value="1"/>
</dbReference>
<keyword evidence="11" id="KW-1185">Reference proteome</keyword>
<feature type="domain" description="Protein kinase" evidence="9">
    <location>
        <begin position="1"/>
        <end position="290"/>
    </location>
</feature>
<dbReference type="Proteomes" id="UP000317043">
    <property type="component" value="Unassembled WGS sequence"/>
</dbReference>
<dbReference type="GO" id="GO:0004674">
    <property type="term" value="F:protein serine/threonine kinase activity"/>
    <property type="evidence" value="ECO:0007669"/>
    <property type="project" value="UniProtKB-KW"/>
</dbReference>
<dbReference type="InterPro" id="IPR011009">
    <property type="entry name" value="Kinase-like_dom_sf"/>
</dbReference>
<organism evidence="10 11">
    <name type="scientific">Stackebrandtia endophytica</name>
    <dbReference type="NCBI Taxonomy" id="1496996"/>
    <lineage>
        <taxon>Bacteria</taxon>
        <taxon>Bacillati</taxon>
        <taxon>Actinomycetota</taxon>
        <taxon>Actinomycetes</taxon>
        <taxon>Glycomycetales</taxon>
        <taxon>Glycomycetaceae</taxon>
        <taxon>Stackebrandtia</taxon>
    </lineage>
</organism>
<evidence type="ECO:0000256" key="4">
    <source>
        <dbReference type="ARBA" id="ARBA00022741"/>
    </source>
</evidence>
<gene>
    <name evidence="10" type="ORF">FB566_3223</name>
</gene>
<keyword evidence="2 10" id="KW-0723">Serine/threonine-protein kinase</keyword>
<dbReference type="InterPro" id="IPR000719">
    <property type="entry name" value="Prot_kinase_dom"/>
</dbReference>
<proteinExistence type="predicted"/>
<dbReference type="InParanoid" id="A0A543AYL6"/>
<dbReference type="CDD" id="cd13973">
    <property type="entry name" value="PK_MviN-like"/>
    <property type="match status" value="1"/>
</dbReference>
<feature type="region of interest" description="Disordered" evidence="7">
    <location>
        <begin position="228"/>
        <end position="268"/>
    </location>
</feature>
<evidence type="ECO:0000256" key="5">
    <source>
        <dbReference type="ARBA" id="ARBA00022777"/>
    </source>
</evidence>
<reference evidence="10 11" key="1">
    <citation type="submission" date="2019-06" db="EMBL/GenBank/DDBJ databases">
        <title>Sequencing the genomes of 1000 actinobacteria strains.</title>
        <authorList>
            <person name="Klenk H.-P."/>
        </authorList>
    </citation>
    <scope>NUCLEOTIDE SEQUENCE [LARGE SCALE GENOMIC DNA]</scope>
    <source>
        <strain evidence="10 11">DSM 45928</strain>
    </source>
</reference>
<dbReference type="SMART" id="SM00220">
    <property type="entry name" value="S_TKc"/>
    <property type="match status" value="1"/>
</dbReference>
<dbReference type="Gene3D" id="2.60.120.260">
    <property type="entry name" value="Galactose-binding domain-like"/>
    <property type="match status" value="1"/>
</dbReference>
<feature type="compositionally biased region" description="Basic and acidic residues" evidence="7">
    <location>
        <begin position="240"/>
        <end position="251"/>
    </location>
</feature>
<evidence type="ECO:0000313" key="11">
    <source>
        <dbReference type="Proteomes" id="UP000317043"/>
    </source>
</evidence>
<feature type="transmembrane region" description="Helical" evidence="8">
    <location>
        <begin position="277"/>
        <end position="299"/>
    </location>
</feature>
<keyword evidence="8" id="KW-0812">Transmembrane</keyword>
<keyword evidence="5 10" id="KW-0418">Kinase</keyword>
<keyword evidence="6" id="KW-0067">ATP-binding</keyword>
<dbReference type="PANTHER" id="PTHR43289">
    <property type="entry name" value="MITOGEN-ACTIVATED PROTEIN KINASE KINASE KINASE 20-RELATED"/>
    <property type="match status" value="1"/>
</dbReference>
<keyword evidence="4" id="KW-0547">Nucleotide-binding</keyword>
<dbReference type="Gene3D" id="3.30.200.20">
    <property type="entry name" value="Phosphorylase Kinase, domain 1"/>
    <property type="match status" value="1"/>
</dbReference>
<dbReference type="GO" id="GO:0005524">
    <property type="term" value="F:ATP binding"/>
    <property type="evidence" value="ECO:0007669"/>
    <property type="project" value="UniProtKB-KW"/>
</dbReference>
<evidence type="ECO:0000313" key="10">
    <source>
        <dbReference type="EMBL" id="TQL77662.1"/>
    </source>
</evidence>
<comment type="caution">
    <text evidence="10">The sequence shown here is derived from an EMBL/GenBank/DDBJ whole genome shotgun (WGS) entry which is preliminary data.</text>
</comment>
<evidence type="ECO:0000256" key="6">
    <source>
        <dbReference type="ARBA" id="ARBA00022840"/>
    </source>
</evidence>
<dbReference type="RefSeq" id="WP_170183318.1">
    <property type="nucleotide sequence ID" value="NZ_JBHTGS010000001.1"/>
</dbReference>
<dbReference type="EC" id="2.7.11.1" evidence="1"/>
<evidence type="ECO:0000256" key="2">
    <source>
        <dbReference type="ARBA" id="ARBA00022527"/>
    </source>
</evidence>
<dbReference type="Pfam" id="PF00069">
    <property type="entry name" value="Pkinase"/>
    <property type="match status" value="1"/>
</dbReference>
<keyword evidence="8" id="KW-0472">Membrane</keyword>
<evidence type="ECO:0000256" key="8">
    <source>
        <dbReference type="SAM" id="Phobius"/>
    </source>
</evidence>
<dbReference type="PANTHER" id="PTHR43289:SF6">
    <property type="entry name" value="SERINE_THREONINE-PROTEIN KINASE NEKL-3"/>
    <property type="match status" value="1"/>
</dbReference>
<evidence type="ECO:0000259" key="9">
    <source>
        <dbReference type="PROSITE" id="PS50011"/>
    </source>
</evidence>
<sequence length="483" mass="50143">MAGVATPSIGDLLADRYSLAAHINDDSSGRQVWRGMDVLLNRPVTVVLRTPGGPEAEEMLAAAVAASRVNHPNIVGVYDAVDQGDCAYVVREWVDGKSLRDAIGSSALAIDDIVDIVQCVSDAVAAVHATGVAHGNIHPGTILLSSDDRAVLADPRADATATQVGDVRALGATLYCALSGGWPRTVPGPASLPDAPADAQGYPVPISQLRDDVPERLATLITDLLSAQTAPPTAAELSEELSRQTRQRDDTGALALVTPDPENVKPPMPAKAVGRRLAIGAGALVGLAILGLLAAMILIPADTPADPGTAEQSQGTEEGGGDDDDSAPSEPVRLDLTPDAISVIDPGDGDTSAKNNPGSVVDGDGNTQWATSVYWQQNWGGFKEGMGLLVDLGEVRDIATVNLRMPNPGATVGLYVGDPSMAGTTPELVVIAEAQADSPTSVTFTPITDAPPTQYLLIWCSVPSEIGADEFQWVVNELEIFAR</sequence>
<dbReference type="Gene3D" id="1.10.510.10">
    <property type="entry name" value="Transferase(Phosphotransferase) domain 1"/>
    <property type="match status" value="1"/>
</dbReference>
<keyword evidence="8" id="KW-1133">Transmembrane helix</keyword>
<dbReference type="AlphaFoldDB" id="A0A543AYL6"/>
<keyword evidence="3" id="KW-0808">Transferase</keyword>
<accession>A0A543AYL6</accession>